<dbReference type="EMBL" id="CAJVCH010171143">
    <property type="protein sequence ID" value="CAG7728956.1"/>
    <property type="molecule type" value="Genomic_DNA"/>
</dbReference>
<reference evidence="1" key="1">
    <citation type="submission" date="2021-06" db="EMBL/GenBank/DDBJ databases">
        <authorList>
            <person name="Hodson N. C."/>
            <person name="Mongue J. A."/>
            <person name="Jaron S. K."/>
        </authorList>
    </citation>
    <scope>NUCLEOTIDE SEQUENCE</scope>
</reference>
<proteinExistence type="predicted"/>
<dbReference type="AlphaFoldDB" id="A0A8J2K6B1"/>
<keyword evidence="2" id="KW-1185">Reference proteome</keyword>
<dbReference type="Proteomes" id="UP000708208">
    <property type="component" value="Unassembled WGS sequence"/>
</dbReference>
<evidence type="ECO:0000313" key="1">
    <source>
        <dbReference type="EMBL" id="CAG7728956.1"/>
    </source>
</evidence>
<name>A0A8J2K6B1_9HEXA</name>
<organism evidence="1 2">
    <name type="scientific">Allacma fusca</name>
    <dbReference type="NCBI Taxonomy" id="39272"/>
    <lineage>
        <taxon>Eukaryota</taxon>
        <taxon>Metazoa</taxon>
        <taxon>Ecdysozoa</taxon>
        <taxon>Arthropoda</taxon>
        <taxon>Hexapoda</taxon>
        <taxon>Collembola</taxon>
        <taxon>Symphypleona</taxon>
        <taxon>Sminthuridae</taxon>
        <taxon>Allacma</taxon>
    </lineage>
</organism>
<protein>
    <submittedName>
        <fullName evidence="1">Uncharacterized protein</fullName>
    </submittedName>
</protein>
<accession>A0A8J2K6B1</accession>
<sequence length="124" mass="14272">METNYANMKYCILGIQRWTDNLPLRSVKLSVIGSSQIISKNRIRFGNSHSHHFYSPNLAGPLNRRFPHRILSLRAKSASACIIPFRNKLEAQKNDLRGNNDFCILLVQYFANLQTKNNYSSTNE</sequence>
<evidence type="ECO:0000313" key="2">
    <source>
        <dbReference type="Proteomes" id="UP000708208"/>
    </source>
</evidence>
<comment type="caution">
    <text evidence="1">The sequence shown here is derived from an EMBL/GenBank/DDBJ whole genome shotgun (WGS) entry which is preliminary data.</text>
</comment>
<gene>
    <name evidence="1" type="ORF">AFUS01_LOCUS17699</name>
</gene>